<dbReference type="EMBL" id="ANJA01001298">
    <property type="protein sequence ID" value="ETO77731.1"/>
    <property type="molecule type" value="Genomic_DNA"/>
</dbReference>
<dbReference type="Proteomes" id="UP000028582">
    <property type="component" value="Unassembled WGS sequence"/>
</dbReference>
<protein>
    <submittedName>
        <fullName evidence="3">Uncharacterized protein</fullName>
    </submittedName>
</protein>
<organism evidence="3 4">
    <name type="scientific">Phytophthora nicotianae P1976</name>
    <dbReference type="NCBI Taxonomy" id="1317066"/>
    <lineage>
        <taxon>Eukaryota</taxon>
        <taxon>Sar</taxon>
        <taxon>Stramenopiles</taxon>
        <taxon>Oomycota</taxon>
        <taxon>Peronosporomycetes</taxon>
        <taxon>Peronosporales</taxon>
        <taxon>Peronosporaceae</taxon>
        <taxon>Phytophthora</taxon>
    </lineage>
</organism>
<keyword evidence="2" id="KW-0472">Membrane</keyword>
<sequence length="73" mass="7896">MDDGMSASELRQRYERGGSVRDSDLSAAQLRSRYAIPGNTFKEKPSDSNTMMVIAVVVVLVILAGGAYAFMGH</sequence>
<feature type="transmembrane region" description="Helical" evidence="2">
    <location>
        <begin position="51"/>
        <end position="71"/>
    </location>
</feature>
<evidence type="ECO:0000256" key="1">
    <source>
        <dbReference type="SAM" id="MobiDB-lite"/>
    </source>
</evidence>
<feature type="region of interest" description="Disordered" evidence="1">
    <location>
        <begin position="1"/>
        <end position="23"/>
    </location>
</feature>
<feature type="compositionally biased region" description="Basic and acidic residues" evidence="1">
    <location>
        <begin position="10"/>
        <end position="23"/>
    </location>
</feature>
<dbReference type="AlphaFoldDB" id="A0A081AFS0"/>
<dbReference type="OrthoDB" id="75100at2759"/>
<keyword evidence="2" id="KW-0812">Transmembrane</keyword>
<gene>
    <name evidence="3" type="ORF">F444_07079</name>
</gene>
<comment type="caution">
    <text evidence="3">The sequence shown here is derived from an EMBL/GenBank/DDBJ whole genome shotgun (WGS) entry which is preliminary data.</text>
</comment>
<evidence type="ECO:0000256" key="2">
    <source>
        <dbReference type="SAM" id="Phobius"/>
    </source>
</evidence>
<evidence type="ECO:0000313" key="3">
    <source>
        <dbReference type="EMBL" id="ETO77731.1"/>
    </source>
</evidence>
<reference evidence="3 4" key="1">
    <citation type="submission" date="2013-11" db="EMBL/GenBank/DDBJ databases">
        <title>The Genome Sequence of Phytophthora parasitica P1976.</title>
        <authorList>
            <consortium name="The Broad Institute Genomics Platform"/>
            <person name="Russ C."/>
            <person name="Tyler B."/>
            <person name="Panabieres F."/>
            <person name="Shan W."/>
            <person name="Tripathy S."/>
            <person name="Grunwald N."/>
            <person name="Machado M."/>
            <person name="Johnson C.S."/>
            <person name="Walker B."/>
            <person name="Young S."/>
            <person name="Zeng Q."/>
            <person name="Gargeya S."/>
            <person name="Fitzgerald M."/>
            <person name="Haas B."/>
            <person name="Abouelleil A."/>
            <person name="Allen A.W."/>
            <person name="Alvarado L."/>
            <person name="Arachchi H.M."/>
            <person name="Berlin A.M."/>
            <person name="Chapman S.B."/>
            <person name="Gainer-Dewar J."/>
            <person name="Goldberg J."/>
            <person name="Griggs A."/>
            <person name="Gujja S."/>
            <person name="Hansen M."/>
            <person name="Howarth C."/>
            <person name="Imamovic A."/>
            <person name="Ireland A."/>
            <person name="Larimer J."/>
            <person name="McCowan C."/>
            <person name="Murphy C."/>
            <person name="Pearson M."/>
            <person name="Poon T.W."/>
            <person name="Priest M."/>
            <person name="Roberts A."/>
            <person name="Saif S."/>
            <person name="Shea T."/>
            <person name="Sisk P."/>
            <person name="Sykes S."/>
            <person name="Wortman J."/>
            <person name="Nusbaum C."/>
            <person name="Birren B."/>
        </authorList>
    </citation>
    <scope>NUCLEOTIDE SEQUENCE [LARGE SCALE GENOMIC DNA]</scope>
    <source>
        <strain evidence="3 4">P1976</strain>
    </source>
</reference>
<name>A0A081AFS0_PHYNI</name>
<accession>A0A081AFS0</accession>
<keyword evidence="2" id="KW-1133">Transmembrane helix</keyword>
<proteinExistence type="predicted"/>
<evidence type="ECO:0000313" key="4">
    <source>
        <dbReference type="Proteomes" id="UP000028582"/>
    </source>
</evidence>